<name>A0A2U9S200_9PROT</name>
<reference evidence="3 4" key="1">
    <citation type="journal article" date="2019" name="Int. J. Syst. Evol. Microbiol.">
        <title>Azospirillum ramasamyi sp. nov., a novel diazotrophic bacterium isolated from fermented bovine products.</title>
        <authorList>
            <person name="Anandham R."/>
            <person name="Heo J."/>
            <person name="Krishnamoorthy R."/>
            <person name="SenthilKumar M."/>
            <person name="Gopal N.O."/>
            <person name="Kim S.J."/>
            <person name="Kwon S.W."/>
        </authorList>
    </citation>
    <scope>NUCLEOTIDE SEQUENCE [LARGE SCALE GENOMIC DNA]</scope>
    <source>
        <strain evidence="3 4">M2T2B2</strain>
    </source>
</reference>
<dbReference type="InterPro" id="IPR029021">
    <property type="entry name" value="Prot-tyrosine_phosphatase-like"/>
</dbReference>
<organism evidence="3 4">
    <name type="scientific">Azospirillum ramasamyi</name>
    <dbReference type="NCBI Taxonomy" id="682998"/>
    <lineage>
        <taxon>Bacteria</taxon>
        <taxon>Pseudomonadati</taxon>
        <taxon>Pseudomonadota</taxon>
        <taxon>Alphaproteobacteria</taxon>
        <taxon>Rhodospirillales</taxon>
        <taxon>Azospirillaceae</taxon>
        <taxon>Azospirillum</taxon>
    </lineage>
</organism>
<feature type="domain" description="Beta-lactamase hydrolase-like protein phosphatase-like" evidence="2">
    <location>
        <begin position="68"/>
        <end position="152"/>
    </location>
</feature>
<dbReference type="OrthoDB" id="9805710at2"/>
<dbReference type="InterPro" id="IPR005939">
    <property type="entry name" value="BLH_phosphatase-like"/>
</dbReference>
<gene>
    <name evidence="3" type="ORF">DM194_04525</name>
</gene>
<accession>A0A2U9S200</accession>
<dbReference type="KEGG" id="azm:DM194_04525"/>
<dbReference type="Pfam" id="PF04273">
    <property type="entry name" value="BLH_phosphatase"/>
    <property type="match status" value="1"/>
</dbReference>
<evidence type="ECO:0000256" key="1">
    <source>
        <dbReference type="SAM" id="MobiDB-lite"/>
    </source>
</evidence>
<dbReference type="Proteomes" id="UP000249605">
    <property type="component" value="Chromosome"/>
</dbReference>
<protein>
    <submittedName>
        <fullName evidence="3">Phosphatase</fullName>
    </submittedName>
</protein>
<proteinExistence type="predicted"/>
<dbReference type="GO" id="GO:0016787">
    <property type="term" value="F:hydrolase activity"/>
    <property type="evidence" value="ECO:0007669"/>
    <property type="project" value="InterPro"/>
</dbReference>
<dbReference type="SUPFAM" id="SSF52799">
    <property type="entry name" value="(Phosphotyrosine protein) phosphatases II"/>
    <property type="match status" value="1"/>
</dbReference>
<dbReference type="AlphaFoldDB" id="A0A2U9S200"/>
<sequence>MTAPRLPAAPSTRRGQGRRRGMIHPTCPRLELSGRAPTPPPTPTEHRMTDRLKVDDRFTIEMTPPTADRVGELAREGFRSLVNLRAPGEKDEVLSPDKEGEIARSNGLAYLSIPVSPQDMMNEDNAERFDREVARLPGPVAVHCASGRRAGLLTFLHVARGKGQSGDEAAAKAEGTGFQFGTPETKANFIQSVDARKT</sequence>
<feature type="region of interest" description="Disordered" evidence="1">
    <location>
        <begin position="1"/>
        <end position="47"/>
    </location>
</feature>
<evidence type="ECO:0000313" key="4">
    <source>
        <dbReference type="Proteomes" id="UP000249605"/>
    </source>
</evidence>
<dbReference type="Gene3D" id="3.90.190.10">
    <property type="entry name" value="Protein tyrosine phosphatase superfamily"/>
    <property type="match status" value="1"/>
</dbReference>
<evidence type="ECO:0000259" key="2">
    <source>
        <dbReference type="Pfam" id="PF04273"/>
    </source>
</evidence>
<dbReference type="EMBL" id="CP029829">
    <property type="protein sequence ID" value="AWU93584.1"/>
    <property type="molecule type" value="Genomic_DNA"/>
</dbReference>
<keyword evidence="4" id="KW-1185">Reference proteome</keyword>
<evidence type="ECO:0000313" key="3">
    <source>
        <dbReference type="EMBL" id="AWU93584.1"/>
    </source>
</evidence>